<dbReference type="OrthoDB" id="2823490at2759"/>
<evidence type="ECO:0000313" key="2">
    <source>
        <dbReference type="Proteomes" id="UP001150266"/>
    </source>
</evidence>
<evidence type="ECO:0000313" key="1">
    <source>
        <dbReference type="EMBL" id="KAJ4485416.1"/>
    </source>
</evidence>
<reference evidence="1" key="1">
    <citation type="submission" date="2022-08" db="EMBL/GenBank/DDBJ databases">
        <title>A Global Phylogenomic Analysis of the Shiitake Genus Lentinula.</title>
        <authorList>
            <consortium name="DOE Joint Genome Institute"/>
            <person name="Sierra-Patev S."/>
            <person name="Min B."/>
            <person name="Naranjo-Ortiz M."/>
            <person name="Looney B."/>
            <person name="Konkel Z."/>
            <person name="Slot J.C."/>
            <person name="Sakamoto Y."/>
            <person name="Steenwyk J.L."/>
            <person name="Rokas A."/>
            <person name="Carro J."/>
            <person name="Camarero S."/>
            <person name="Ferreira P."/>
            <person name="Molpeceres G."/>
            <person name="Ruiz-Duenas F.J."/>
            <person name="Serrano A."/>
            <person name="Henrissat B."/>
            <person name="Drula E."/>
            <person name="Hughes K.W."/>
            <person name="Mata J.L."/>
            <person name="Ishikawa N.K."/>
            <person name="Vargas-Isla R."/>
            <person name="Ushijima S."/>
            <person name="Smith C.A."/>
            <person name="Ahrendt S."/>
            <person name="Andreopoulos W."/>
            <person name="He G."/>
            <person name="Labutti K."/>
            <person name="Lipzen A."/>
            <person name="Ng V."/>
            <person name="Riley R."/>
            <person name="Sandor L."/>
            <person name="Barry K."/>
            <person name="Martinez A.T."/>
            <person name="Xiao Y."/>
            <person name="Gibbons J.G."/>
            <person name="Terashima K."/>
            <person name="Grigoriev I.V."/>
            <person name="Hibbett D.S."/>
        </authorList>
    </citation>
    <scope>NUCLEOTIDE SEQUENCE</scope>
    <source>
        <strain evidence="1">JLM2183</strain>
    </source>
</reference>
<name>A0A9W9DTR3_9AGAR</name>
<dbReference type="AlphaFoldDB" id="A0A9W9DTR3"/>
<dbReference type="EMBL" id="JAOTPV010000003">
    <property type="protein sequence ID" value="KAJ4485416.1"/>
    <property type="molecule type" value="Genomic_DNA"/>
</dbReference>
<organism evidence="1 2">
    <name type="scientific">Lentinula aciculospora</name>
    <dbReference type="NCBI Taxonomy" id="153920"/>
    <lineage>
        <taxon>Eukaryota</taxon>
        <taxon>Fungi</taxon>
        <taxon>Dikarya</taxon>
        <taxon>Basidiomycota</taxon>
        <taxon>Agaricomycotina</taxon>
        <taxon>Agaricomycetes</taxon>
        <taxon>Agaricomycetidae</taxon>
        <taxon>Agaricales</taxon>
        <taxon>Marasmiineae</taxon>
        <taxon>Omphalotaceae</taxon>
        <taxon>Lentinula</taxon>
    </lineage>
</organism>
<proteinExistence type="predicted"/>
<keyword evidence="2" id="KW-1185">Reference proteome</keyword>
<gene>
    <name evidence="1" type="ORF">J3R30DRAFT_1354330</name>
</gene>
<sequence length="284" mass="32247">MFLLLAREIRDYIYDASLLALIENPPQPSTSPSPDHQIIPKRRHWEQIPLGRGTCFGLMYSCRQVYLESVESIERHNGVSFQLKLAVNTLENRNWGGERITPTWVQFPLLVYPNLPLGPVSTNIDINSKCQNFHLSFEIQSKERFCWWGDGGPAYLTQTLFNMLAQFLLHGPLGLHCSIPTKSDVGSTWDINTLAVDIITTFTDPNTGQLCTVPEGVVMDTHRQLSMQLGRVCVSGALSKRVRAVRLSVEGEIKREWLIDQGKRLSEKTKKSWACYGWVIDKTE</sequence>
<comment type="caution">
    <text evidence="1">The sequence shown here is derived from an EMBL/GenBank/DDBJ whole genome shotgun (WGS) entry which is preliminary data.</text>
</comment>
<protein>
    <submittedName>
        <fullName evidence="1">Uncharacterized protein</fullName>
    </submittedName>
</protein>
<accession>A0A9W9DTR3</accession>
<dbReference type="Proteomes" id="UP001150266">
    <property type="component" value="Unassembled WGS sequence"/>
</dbReference>